<dbReference type="Pfam" id="PF02481">
    <property type="entry name" value="DNA_processg_A"/>
    <property type="match status" value="1"/>
</dbReference>
<dbReference type="InterPro" id="IPR036388">
    <property type="entry name" value="WH-like_DNA-bd_sf"/>
</dbReference>
<evidence type="ECO:0000256" key="1">
    <source>
        <dbReference type="ARBA" id="ARBA00006525"/>
    </source>
</evidence>
<dbReference type="GO" id="GO:0009294">
    <property type="term" value="P:DNA-mediated transformation"/>
    <property type="evidence" value="ECO:0007669"/>
    <property type="project" value="InterPro"/>
</dbReference>
<evidence type="ECO:0000313" key="5">
    <source>
        <dbReference type="Proteomes" id="UP000175691"/>
    </source>
</evidence>
<dbReference type="Proteomes" id="UP000175691">
    <property type="component" value="Unassembled WGS sequence"/>
</dbReference>
<dbReference type="EMBL" id="MDHN01000013">
    <property type="protein sequence ID" value="OFC71482.1"/>
    <property type="molecule type" value="Genomic_DNA"/>
</dbReference>
<accession>A0A1E7ZDF9</accession>
<dbReference type="NCBIfam" id="TIGR00732">
    <property type="entry name" value="dprA"/>
    <property type="match status" value="1"/>
</dbReference>
<comment type="similarity">
    <text evidence="1">Belongs to the DprA/Smf family.</text>
</comment>
<dbReference type="InterPro" id="IPR041614">
    <property type="entry name" value="DprA_WH"/>
</dbReference>
<dbReference type="RefSeq" id="WP_070124303.1">
    <property type="nucleotide sequence ID" value="NZ_MDHN01000013.1"/>
</dbReference>
<evidence type="ECO:0000259" key="3">
    <source>
        <dbReference type="Pfam" id="PF17782"/>
    </source>
</evidence>
<protein>
    <submittedName>
        <fullName evidence="4">DNA protecting protein DprA</fullName>
    </submittedName>
</protein>
<feature type="domain" description="Smf/DprA SLOG" evidence="2">
    <location>
        <begin position="88"/>
        <end position="297"/>
    </location>
</feature>
<reference evidence="4 5" key="1">
    <citation type="submission" date="2016-08" db="EMBL/GenBank/DDBJ databases">
        <authorList>
            <person name="Seilhamer J.J."/>
        </authorList>
    </citation>
    <scope>NUCLEOTIDE SEQUENCE [LARGE SCALE GENOMIC DNA]</scope>
    <source>
        <strain evidence="4 5">KCTC 42603</strain>
    </source>
</reference>
<dbReference type="Gene3D" id="1.10.10.10">
    <property type="entry name" value="Winged helix-like DNA-binding domain superfamily/Winged helix DNA-binding domain"/>
    <property type="match status" value="1"/>
</dbReference>
<dbReference type="InterPro" id="IPR003488">
    <property type="entry name" value="DprA"/>
</dbReference>
<sequence length="376" mass="40342">MHFSSHYSSLTAWLAMATVPKMSPQKWHRMLSAYSLSAEDIMFNQQVLSSDVISEPVRTALATLRQHIDITAVNQAINWLEQSEQHHILTCEHAHWPTGFSLLSSPPLVLFAVGNVSRLSDTQIAIVGSRRATFSGLQHAEMFATQLAQAGITITSGLATGIDSAAHKGAMSFEGRTIAFLGTGADIIYPRRNHSLARHIVEGGGLIASEFFPGTPAKRFHFPQRNRLIASVAAGTLVVEASLKSGTLITANLAANMGRDVFAVPGNISNSQTSGCHALIQQGAKLVISAEHIIEELSPQVSTAHGLPETSQQKSKEQNLATDKLLDSVELDVTGVDIIAERSALPISVVMATLLEYELRGLVAAVPGGYVKLRGK</sequence>
<dbReference type="AlphaFoldDB" id="A0A1E7ZDF9"/>
<dbReference type="OrthoDB" id="9785707at2"/>
<dbReference type="STRING" id="1656094.BFC18_07015"/>
<evidence type="ECO:0000259" key="2">
    <source>
        <dbReference type="Pfam" id="PF02481"/>
    </source>
</evidence>
<dbReference type="PANTHER" id="PTHR43022:SF1">
    <property type="entry name" value="PROTEIN SMF"/>
    <property type="match status" value="1"/>
</dbReference>
<feature type="domain" description="DprA winged helix" evidence="3">
    <location>
        <begin position="313"/>
        <end position="369"/>
    </location>
</feature>
<evidence type="ECO:0000313" key="4">
    <source>
        <dbReference type="EMBL" id="OFC71482.1"/>
    </source>
</evidence>
<dbReference type="InterPro" id="IPR057666">
    <property type="entry name" value="DrpA_SLOG"/>
</dbReference>
<dbReference type="Pfam" id="PF17782">
    <property type="entry name" value="WHD_DprA"/>
    <property type="match status" value="1"/>
</dbReference>
<proteinExistence type="inferred from homology"/>
<dbReference type="PANTHER" id="PTHR43022">
    <property type="entry name" value="PROTEIN SMF"/>
    <property type="match status" value="1"/>
</dbReference>
<organism evidence="4 5">
    <name type="scientific">Alteromonas confluentis</name>
    <dbReference type="NCBI Taxonomy" id="1656094"/>
    <lineage>
        <taxon>Bacteria</taxon>
        <taxon>Pseudomonadati</taxon>
        <taxon>Pseudomonadota</taxon>
        <taxon>Gammaproteobacteria</taxon>
        <taxon>Alteromonadales</taxon>
        <taxon>Alteromonadaceae</taxon>
        <taxon>Alteromonas/Salinimonas group</taxon>
        <taxon>Alteromonas</taxon>
    </lineage>
</organism>
<gene>
    <name evidence="4" type="ORF">BFC18_07015</name>
</gene>
<comment type="caution">
    <text evidence="4">The sequence shown here is derived from an EMBL/GenBank/DDBJ whole genome shotgun (WGS) entry which is preliminary data.</text>
</comment>
<dbReference type="Gene3D" id="3.40.50.450">
    <property type="match status" value="1"/>
</dbReference>
<dbReference type="SUPFAM" id="SSF102405">
    <property type="entry name" value="MCP/YpsA-like"/>
    <property type="match status" value="1"/>
</dbReference>
<keyword evidence="5" id="KW-1185">Reference proteome</keyword>
<name>A0A1E7ZDF9_9ALTE</name>